<feature type="transmembrane region" description="Helical" evidence="6">
    <location>
        <begin position="120"/>
        <end position="139"/>
    </location>
</feature>
<feature type="domain" description="EamA" evidence="7">
    <location>
        <begin position="177"/>
        <end position="325"/>
    </location>
</feature>
<accession>A0A852YB13</accession>
<feature type="transmembrane region" description="Helical" evidence="6">
    <location>
        <begin position="212"/>
        <end position="234"/>
    </location>
</feature>
<sequence length="347" mass="34409">MIGIVLAALLWGTTGTAATLLPRDVSPLATGAATMAIGGILLGALAGRGSIRLLRERAARPWIALGALAIVVYPLAFYSAMSLAGVAVGNVVALGSAPVFAAVLERWIAPREHRAPLTRTWMLAAGVAVVGIALLALFGHDTSGVAHGHASAGSGSGIGTAATATADESAAGSWTGLGVLLGLVAGLAYATYTCTAARLIRTGRRSSTVVGVQFGVGGLLLVPVLLATGAPLLLSDAPSAVADSPLHALLGQPPALLVVAYLALGPMFAAYLLFGRGLRTVASSRATTITLLEPFVATLLGVVAVGERLAPLGWLGLALVLAGVVTDAVIAARGAADAASTSSPVAS</sequence>
<evidence type="ECO:0000256" key="2">
    <source>
        <dbReference type="ARBA" id="ARBA00007362"/>
    </source>
</evidence>
<keyword evidence="5 6" id="KW-0472">Membrane</keyword>
<feature type="transmembrane region" description="Helical" evidence="6">
    <location>
        <begin position="177"/>
        <end position="200"/>
    </location>
</feature>
<dbReference type="PANTHER" id="PTHR32322">
    <property type="entry name" value="INNER MEMBRANE TRANSPORTER"/>
    <property type="match status" value="1"/>
</dbReference>
<feature type="transmembrane region" description="Helical" evidence="6">
    <location>
        <begin position="286"/>
        <end position="306"/>
    </location>
</feature>
<feature type="transmembrane region" description="Helical" evidence="6">
    <location>
        <begin position="87"/>
        <end position="108"/>
    </location>
</feature>
<evidence type="ECO:0000256" key="1">
    <source>
        <dbReference type="ARBA" id="ARBA00004141"/>
    </source>
</evidence>
<feature type="domain" description="EamA" evidence="7">
    <location>
        <begin position="2"/>
        <end position="136"/>
    </location>
</feature>
<keyword evidence="9" id="KW-1185">Reference proteome</keyword>
<feature type="transmembrane region" description="Helical" evidence="6">
    <location>
        <begin position="27"/>
        <end position="47"/>
    </location>
</feature>
<comment type="subcellular location">
    <subcellularLocation>
        <location evidence="1">Membrane</location>
        <topology evidence="1">Multi-pass membrane protein</topology>
    </subcellularLocation>
</comment>
<keyword evidence="3 6" id="KW-0812">Transmembrane</keyword>
<organism evidence="8 9">
    <name type="scientific">Schumannella luteola</name>
    <dbReference type="NCBI Taxonomy" id="472059"/>
    <lineage>
        <taxon>Bacteria</taxon>
        <taxon>Bacillati</taxon>
        <taxon>Actinomycetota</taxon>
        <taxon>Actinomycetes</taxon>
        <taxon>Micrococcales</taxon>
        <taxon>Microbacteriaceae</taxon>
        <taxon>Schumannella</taxon>
    </lineage>
</organism>
<name>A0A852YB13_9MICO</name>
<dbReference type="Gene3D" id="1.10.3730.20">
    <property type="match status" value="1"/>
</dbReference>
<dbReference type="AlphaFoldDB" id="A0A852YB13"/>
<keyword evidence="4 6" id="KW-1133">Transmembrane helix</keyword>
<protein>
    <submittedName>
        <fullName evidence="8">DME family drug/metabolite transporter</fullName>
    </submittedName>
</protein>
<dbReference type="GO" id="GO:0016020">
    <property type="term" value="C:membrane"/>
    <property type="evidence" value="ECO:0007669"/>
    <property type="project" value="UniProtKB-SubCell"/>
</dbReference>
<evidence type="ECO:0000259" key="7">
    <source>
        <dbReference type="Pfam" id="PF00892"/>
    </source>
</evidence>
<gene>
    <name evidence="8" type="ORF">BJ979_001110</name>
</gene>
<reference evidence="8 9" key="1">
    <citation type="submission" date="2020-07" db="EMBL/GenBank/DDBJ databases">
        <title>Sequencing the genomes of 1000 actinobacteria strains.</title>
        <authorList>
            <person name="Klenk H.-P."/>
        </authorList>
    </citation>
    <scope>NUCLEOTIDE SEQUENCE [LARGE SCALE GENOMIC DNA]</scope>
    <source>
        <strain evidence="8 9">DSM 23141</strain>
    </source>
</reference>
<feature type="transmembrane region" description="Helical" evidence="6">
    <location>
        <begin position="312"/>
        <end position="332"/>
    </location>
</feature>
<comment type="caution">
    <text evidence="8">The sequence shown here is derived from an EMBL/GenBank/DDBJ whole genome shotgun (WGS) entry which is preliminary data.</text>
</comment>
<dbReference type="EMBL" id="JACBZY010000001">
    <property type="protein sequence ID" value="NYG98484.1"/>
    <property type="molecule type" value="Genomic_DNA"/>
</dbReference>
<dbReference type="SUPFAM" id="SSF103481">
    <property type="entry name" value="Multidrug resistance efflux transporter EmrE"/>
    <property type="match status" value="1"/>
</dbReference>
<feature type="transmembrane region" description="Helical" evidence="6">
    <location>
        <begin position="59"/>
        <end position="81"/>
    </location>
</feature>
<feature type="transmembrane region" description="Helical" evidence="6">
    <location>
        <begin position="254"/>
        <end position="274"/>
    </location>
</feature>
<evidence type="ECO:0000256" key="6">
    <source>
        <dbReference type="SAM" id="Phobius"/>
    </source>
</evidence>
<dbReference type="RefSeq" id="WP_179565975.1">
    <property type="nucleotide sequence ID" value="NZ_JACBZY010000001.1"/>
</dbReference>
<proteinExistence type="inferred from homology"/>
<evidence type="ECO:0000313" key="8">
    <source>
        <dbReference type="EMBL" id="NYG98484.1"/>
    </source>
</evidence>
<evidence type="ECO:0000256" key="4">
    <source>
        <dbReference type="ARBA" id="ARBA00022989"/>
    </source>
</evidence>
<evidence type="ECO:0000256" key="3">
    <source>
        <dbReference type="ARBA" id="ARBA00022692"/>
    </source>
</evidence>
<evidence type="ECO:0000256" key="5">
    <source>
        <dbReference type="ARBA" id="ARBA00023136"/>
    </source>
</evidence>
<dbReference type="PANTHER" id="PTHR32322:SF2">
    <property type="entry name" value="EAMA DOMAIN-CONTAINING PROTEIN"/>
    <property type="match status" value="1"/>
</dbReference>
<dbReference type="Proteomes" id="UP000553888">
    <property type="component" value="Unassembled WGS sequence"/>
</dbReference>
<dbReference type="InterPro" id="IPR050638">
    <property type="entry name" value="AA-Vitamin_Transporters"/>
</dbReference>
<comment type="similarity">
    <text evidence="2">Belongs to the EamA transporter family.</text>
</comment>
<dbReference type="Pfam" id="PF00892">
    <property type="entry name" value="EamA"/>
    <property type="match status" value="2"/>
</dbReference>
<dbReference type="InterPro" id="IPR000620">
    <property type="entry name" value="EamA_dom"/>
</dbReference>
<evidence type="ECO:0000313" key="9">
    <source>
        <dbReference type="Proteomes" id="UP000553888"/>
    </source>
</evidence>
<dbReference type="InterPro" id="IPR037185">
    <property type="entry name" value="EmrE-like"/>
</dbReference>